<feature type="region of interest" description="Disordered" evidence="1">
    <location>
        <begin position="184"/>
        <end position="212"/>
    </location>
</feature>
<reference evidence="4" key="1">
    <citation type="journal article" date="2019" name="Int. J. Syst. Evol. Microbiol.">
        <title>The Global Catalogue of Microorganisms (GCM) 10K type strain sequencing project: providing services to taxonomists for standard genome sequencing and annotation.</title>
        <authorList>
            <consortium name="The Broad Institute Genomics Platform"/>
            <consortium name="The Broad Institute Genome Sequencing Center for Infectious Disease"/>
            <person name="Wu L."/>
            <person name="Ma J."/>
        </authorList>
    </citation>
    <scope>NUCLEOTIDE SEQUENCE [LARGE SCALE GENOMIC DNA]</scope>
    <source>
        <strain evidence="4">JCM 17125</strain>
    </source>
</reference>
<keyword evidence="4" id="KW-1185">Reference proteome</keyword>
<dbReference type="InterPro" id="IPR021139">
    <property type="entry name" value="NYN"/>
</dbReference>
<name>A0ABP7EMJ0_9MICO</name>
<evidence type="ECO:0000313" key="4">
    <source>
        <dbReference type="Proteomes" id="UP001501468"/>
    </source>
</evidence>
<evidence type="ECO:0000313" key="3">
    <source>
        <dbReference type="EMBL" id="GAA3721477.1"/>
    </source>
</evidence>
<dbReference type="EMBL" id="BAABDC010000013">
    <property type="protein sequence ID" value="GAA3721477.1"/>
    <property type="molecule type" value="Genomic_DNA"/>
</dbReference>
<sequence>MTPVRAALYLDFDNVFSGLLQLDPEAAIQFAEEPRLWLDRLTSSLTVDGDRRWLVLRCYMNPAGWVPHPDTGASGPRLYFSRFRPSFTRAGFDVVDCPRLAHTKNGADIRMVVDAMDTLSMTSPYDEFVIASGDADMTALLVRLRAADRRTTIVSPSDAADAFTAIADRLVTGQDVLELLQAEPNVDQPVLPEEASADAGESPPSPRPSDSAALEQPFEAFGSMVRDRYSQALRPLNLASLAGEVRTELGPWITRTGWFGAGSFVRAVELLDLPHLRLSQHWLWDASRHEAPEGLTETQGLQATLPQPVSKVSAVLNLPRLPQSSWRPLYRVLADYAGTHHFNLTEATRWSRDRLAEQGVDVSRNAVAFVARGSSYGGCPVYRQPAPSAEEISAAFTNNVLRRAEAAAMELTAEESDVIQAWLSGEPEMVPRISETPGFRT</sequence>
<comment type="caution">
    <text evidence="3">The sequence shown here is derived from an EMBL/GenBank/DDBJ whole genome shotgun (WGS) entry which is preliminary data.</text>
</comment>
<gene>
    <name evidence="3" type="ORF">GCM10022399_42300</name>
</gene>
<dbReference type="Proteomes" id="UP001501468">
    <property type="component" value="Unassembled WGS sequence"/>
</dbReference>
<evidence type="ECO:0000256" key="1">
    <source>
        <dbReference type="SAM" id="MobiDB-lite"/>
    </source>
</evidence>
<dbReference type="Gene3D" id="3.40.50.1010">
    <property type="entry name" value="5'-nuclease"/>
    <property type="match status" value="1"/>
</dbReference>
<dbReference type="RefSeq" id="WP_344951693.1">
    <property type="nucleotide sequence ID" value="NZ_BAABDC010000013.1"/>
</dbReference>
<protein>
    <submittedName>
        <fullName evidence="3">NYN domain-containing protein</fullName>
    </submittedName>
</protein>
<organism evidence="3 4">
    <name type="scientific">Terrabacter ginsenosidimutans</name>
    <dbReference type="NCBI Taxonomy" id="490575"/>
    <lineage>
        <taxon>Bacteria</taxon>
        <taxon>Bacillati</taxon>
        <taxon>Actinomycetota</taxon>
        <taxon>Actinomycetes</taxon>
        <taxon>Micrococcales</taxon>
        <taxon>Intrasporangiaceae</taxon>
        <taxon>Terrabacter</taxon>
    </lineage>
</organism>
<accession>A0ABP7EMJ0</accession>
<feature type="domain" description="NYN" evidence="2">
    <location>
        <begin position="5"/>
        <end position="171"/>
    </location>
</feature>
<proteinExistence type="predicted"/>
<dbReference type="Pfam" id="PF01936">
    <property type="entry name" value="NYN"/>
    <property type="match status" value="1"/>
</dbReference>
<evidence type="ECO:0000259" key="2">
    <source>
        <dbReference type="Pfam" id="PF01936"/>
    </source>
</evidence>